<dbReference type="OrthoDB" id="122531at2"/>
<name>A0A5C1AKS4_9BACT</name>
<dbReference type="AlphaFoldDB" id="A0A5C1AKS4"/>
<dbReference type="Proteomes" id="UP000324974">
    <property type="component" value="Chromosome"/>
</dbReference>
<dbReference type="InterPro" id="IPR032710">
    <property type="entry name" value="NTF2-like_dom_sf"/>
</dbReference>
<dbReference type="NCBIfam" id="TIGR02246">
    <property type="entry name" value="SgcJ/EcaC family oxidoreductase"/>
    <property type="match status" value="1"/>
</dbReference>
<dbReference type="InterPro" id="IPR011944">
    <property type="entry name" value="Steroid_delta5-4_isomerase"/>
</dbReference>
<dbReference type="RefSeq" id="WP_149112074.1">
    <property type="nucleotide sequence ID" value="NZ_CP042425.1"/>
</dbReference>
<feature type="chain" id="PRO_5022895050" description="SnoaL-like domain-containing protein" evidence="1">
    <location>
        <begin position="28"/>
        <end position="185"/>
    </location>
</feature>
<dbReference type="SUPFAM" id="SSF54427">
    <property type="entry name" value="NTF2-like"/>
    <property type="match status" value="1"/>
</dbReference>
<dbReference type="CDD" id="cd00531">
    <property type="entry name" value="NTF2_like"/>
    <property type="match status" value="1"/>
</dbReference>
<evidence type="ECO:0000259" key="2">
    <source>
        <dbReference type="Pfam" id="PF13474"/>
    </source>
</evidence>
<proteinExistence type="predicted"/>
<gene>
    <name evidence="3" type="ORF">PX52LOC_04457</name>
</gene>
<protein>
    <recommendedName>
        <fullName evidence="2">SnoaL-like domain-containing protein</fullName>
    </recommendedName>
</protein>
<accession>A0A5C1AKS4</accession>
<evidence type="ECO:0000313" key="4">
    <source>
        <dbReference type="Proteomes" id="UP000324974"/>
    </source>
</evidence>
<feature type="signal peptide" evidence="1">
    <location>
        <begin position="1"/>
        <end position="27"/>
    </location>
</feature>
<reference evidence="4" key="1">
    <citation type="submission" date="2019-08" db="EMBL/GenBank/DDBJ databases">
        <title>Limnoglobus roseus gen. nov., sp. nov., a novel freshwater planctomycete with a giant genome from the family Gemmataceae.</title>
        <authorList>
            <person name="Kulichevskaya I.S."/>
            <person name="Naumoff D.G."/>
            <person name="Miroshnikov K."/>
            <person name="Ivanova A."/>
            <person name="Philippov D.A."/>
            <person name="Hakobyan A."/>
            <person name="Rijpstra I.C."/>
            <person name="Sinninghe Damste J.S."/>
            <person name="Liesack W."/>
            <person name="Dedysh S.N."/>
        </authorList>
    </citation>
    <scope>NUCLEOTIDE SEQUENCE [LARGE SCALE GENOMIC DNA]</scope>
    <source>
        <strain evidence="4">PX52</strain>
    </source>
</reference>
<dbReference type="EMBL" id="CP042425">
    <property type="protein sequence ID" value="QEL17468.1"/>
    <property type="molecule type" value="Genomic_DNA"/>
</dbReference>
<dbReference type="KEGG" id="lrs:PX52LOC_04457"/>
<keyword evidence="1" id="KW-0732">Signal</keyword>
<dbReference type="Pfam" id="PF13474">
    <property type="entry name" value="SnoaL_3"/>
    <property type="match status" value="1"/>
</dbReference>
<sequence length="185" mass="20139">MNTPKVITGPFLLLTAASLFWLAGAFARPPEAETPAKAHQLSAGDEKAIRDAVKDQEAAWNKHDMKAFTKAFRDDAEGVNVVGMHWRGKTEILKHLTAYHDTIFKDLEETIEEVNVHATGVGSAIAVSVWKVGSFKVPSGIVVPACRHRSTLVLAKASDGWKVVHFHNTTINEVAVKNAPAPPKK</sequence>
<dbReference type="InterPro" id="IPR037401">
    <property type="entry name" value="SnoaL-like"/>
</dbReference>
<dbReference type="Gene3D" id="3.10.450.50">
    <property type="match status" value="1"/>
</dbReference>
<evidence type="ECO:0000313" key="3">
    <source>
        <dbReference type="EMBL" id="QEL17468.1"/>
    </source>
</evidence>
<feature type="domain" description="SnoaL-like" evidence="2">
    <location>
        <begin position="49"/>
        <end position="167"/>
    </location>
</feature>
<evidence type="ECO:0000256" key="1">
    <source>
        <dbReference type="SAM" id="SignalP"/>
    </source>
</evidence>
<keyword evidence="4" id="KW-1185">Reference proteome</keyword>
<organism evidence="3 4">
    <name type="scientific">Limnoglobus roseus</name>
    <dbReference type="NCBI Taxonomy" id="2598579"/>
    <lineage>
        <taxon>Bacteria</taxon>
        <taxon>Pseudomonadati</taxon>
        <taxon>Planctomycetota</taxon>
        <taxon>Planctomycetia</taxon>
        <taxon>Gemmatales</taxon>
        <taxon>Gemmataceae</taxon>
        <taxon>Limnoglobus</taxon>
    </lineage>
</organism>